<keyword evidence="7 11" id="KW-0406">Ion transport</keyword>
<keyword evidence="5 11" id="KW-0375">Hydrogen ion transport</keyword>
<evidence type="ECO:0000256" key="9">
    <source>
        <dbReference type="ARBA" id="ARBA00023310"/>
    </source>
</evidence>
<dbReference type="GO" id="GO:0045259">
    <property type="term" value="C:proton-transporting ATP synthase complex"/>
    <property type="evidence" value="ECO:0007669"/>
    <property type="project" value="UniProtKB-KW"/>
</dbReference>
<accession>A0A7U0QG10</accession>
<proteinExistence type="inferred from homology"/>
<evidence type="ECO:0000256" key="1">
    <source>
        <dbReference type="ARBA" id="ARBA00004167"/>
    </source>
</evidence>
<evidence type="ECO:0000313" key="12">
    <source>
        <dbReference type="EMBL" id="QQW50516.1"/>
    </source>
</evidence>
<evidence type="ECO:0000256" key="2">
    <source>
        <dbReference type="ARBA" id="ARBA00022448"/>
    </source>
</evidence>
<dbReference type="Pfam" id="PF00430">
    <property type="entry name" value="ATP-synt_B"/>
    <property type="match status" value="1"/>
</dbReference>
<gene>
    <name evidence="12" type="primary">atpF</name>
</gene>
<dbReference type="GO" id="GO:0015078">
    <property type="term" value="F:proton transmembrane transporter activity"/>
    <property type="evidence" value="ECO:0007669"/>
    <property type="project" value="InterPro"/>
</dbReference>
<dbReference type="EMBL" id="MT859097">
    <property type="protein sequence ID" value="QQW50516.1"/>
    <property type="molecule type" value="Genomic_DNA"/>
</dbReference>
<name>A0A7U0QG10_OLILU</name>
<dbReference type="HAMAP" id="MF_01398">
    <property type="entry name" value="ATP_synth_b_bprime"/>
    <property type="match status" value="1"/>
</dbReference>
<comment type="subcellular location">
    <subcellularLocation>
        <location evidence="1">Membrane</location>
        <topology evidence="1">Single-pass membrane protein</topology>
    </subcellularLocation>
</comment>
<evidence type="ECO:0000256" key="4">
    <source>
        <dbReference type="ARBA" id="ARBA00022692"/>
    </source>
</evidence>
<keyword evidence="12" id="KW-0934">Plastid</keyword>
<dbReference type="GO" id="GO:0015986">
    <property type="term" value="P:proton motive force-driven ATP synthesis"/>
    <property type="evidence" value="ECO:0007669"/>
    <property type="project" value="InterPro"/>
</dbReference>
<dbReference type="RefSeq" id="YP_010152855.1">
    <property type="nucleotide sequence ID" value="NC_057170.1"/>
</dbReference>
<dbReference type="InterPro" id="IPR002146">
    <property type="entry name" value="ATP_synth_b/b'su_bac/chlpt"/>
</dbReference>
<dbReference type="GeneID" id="67154465"/>
<dbReference type="AlphaFoldDB" id="A0A7U0QG10"/>
<protein>
    <submittedName>
        <fullName evidence="12">ATP synthase CF0 subunit I</fullName>
    </submittedName>
</protein>
<keyword evidence="8" id="KW-0472">Membrane</keyword>
<dbReference type="PANTHER" id="PTHR34264:SF3">
    <property type="entry name" value="ATP SYNTHASE SUBUNIT B, CHLOROPLASTIC"/>
    <property type="match status" value="1"/>
</dbReference>
<sequence length="177" mass="20662">MDILTFLISESESIKFEFDLFETNIINLVLLIALLINVGKNFLGSQLSERQQKILQSIEDSELQAFNASNRLMQVYKQLDQFNLILEKTKEKGQSDRELKLKENYNETKRQVASLFRNARTNLERSEKQLYGGVKENFANLALNEALKILKFSLTPKDHSFINNKYIEYLKNNISYL</sequence>
<comment type="function">
    <text evidence="10">F(1)F(0) ATP synthase produces ATP from ADP in the presence of a proton or sodium gradient. F-type ATPases consist of two structural domains, F(1) containing the extramembraneous catalytic core and F(0) containing the membrane proton channel, linked together by a central stalk and a peripheral stalk. During catalysis, ATP synthesis in the catalytic domain of F(1) is coupled via a rotary mechanism of the central stalk subunits to proton translocation.</text>
</comment>
<geneLocation type="plastid" evidence="12"/>
<keyword evidence="9" id="KW-0066">ATP synthesis</keyword>
<evidence type="ECO:0000256" key="5">
    <source>
        <dbReference type="ARBA" id="ARBA00022781"/>
    </source>
</evidence>
<dbReference type="PANTHER" id="PTHR34264">
    <property type="entry name" value="ATP SYNTHASE SUBUNIT B, CHLOROPLASTIC"/>
    <property type="match status" value="1"/>
</dbReference>
<evidence type="ECO:0000256" key="11">
    <source>
        <dbReference type="RuleBase" id="RU003848"/>
    </source>
</evidence>
<keyword evidence="6" id="KW-1133">Transmembrane helix</keyword>
<keyword evidence="3 11" id="KW-0138">CF(0)</keyword>
<keyword evidence="2 11" id="KW-0813">Transport</keyword>
<evidence type="ECO:0000256" key="6">
    <source>
        <dbReference type="ARBA" id="ARBA00022989"/>
    </source>
</evidence>
<reference evidence="12" key="1">
    <citation type="journal article" date="2021" name="J. Phycol.">
        <title>Olisthodiscus represents a new class of Ochrophyta.</title>
        <authorList>
            <person name="Barcyte D."/>
            <person name="Eikrem W."/>
            <person name="Engesmo A."/>
            <person name="Seoane S."/>
            <person name="Wohlmann J."/>
            <person name="Horak A."/>
            <person name="Yurchenko T."/>
            <person name="Elias M."/>
        </authorList>
    </citation>
    <scope>NUCLEOTIDE SEQUENCE</scope>
    <source>
        <strain evidence="12">K-0444</strain>
    </source>
</reference>
<evidence type="ECO:0000256" key="3">
    <source>
        <dbReference type="ARBA" id="ARBA00022547"/>
    </source>
</evidence>
<evidence type="ECO:0000256" key="10">
    <source>
        <dbReference type="ARBA" id="ARBA00025198"/>
    </source>
</evidence>
<organism evidence="12">
    <name type="scientific">Olisthodiscus luteus</name>
    <name type="common">Marine phytoflagellate</name>
    <dbReference type="NCBI Taxonomy" id="83000"/>
    <lineage>
        <taxon>Eukaryota</taxon>
        <taxon>Sar</taxon>
        <taxon>Stramenopiles</taxon>
        <taxon>Ochrophyta</taxon>
        <taxon>Olisthodiscophyceae</taxon>
        <taxon>Olisthodiscaceae</taxon>
        <taxon>Olisthodiscus</taxon>
    </lineage>
</organism>
<evidence type="ECO:0000256" key="7">
    <source>
        <dbReference type="ARBA" id="ARBA00023065"/>
    </source>
</evidence>
<dbReference type="CDD" id="cd06503">
    <property type="entry name" value="ATP-synt_Fo_b"/>
    <property type="match status" value="1"/>
</dbReference>
<keyword evidence="4 11" id="KW-0812">Transmembrane</keyword>
<evidence type="ECO:0000256" key="8">
    <source>
        <dbReference type="ARBA" id="ARBA00023136"/>
    </source>
</evidence>
<comment type="similarity">
    <text evidence="11">Belongs to the ATPase B chain family.</text>
</comment>